<dbReference type="Proteomes" id="UP001266305">
    <property type="component" value="Unassembled WGS sequence"/>
</dbReference>
<keyword evidence="3" id="KW-1185">Reference proteome</keyword>
<proteinExistence type="predicted"/>
<dbReference type="EMBL" id="JASSZA010000020">
    <property type="protein sequence ID" value="KAK2086146.1"/>
    <property type="molecule type" value="Genomic_DNA"/>
</dbReference>
<evidence type="ECO:0000313" key="2">
    <source>
        <dbReference type="EMBL" id="KAK2086146.1"/>
    </source>
</evidence>
<sequence length="172" mass="17931">MAAVLNAERLEVSVDGLTLSPDPEERPGAEGAPLLPPPLPPPSPPGSGRGPGASGEQPEPGEAAAGGAAEEARRLEQRWGFGLEELYGLALRFFKGEPGGRRPRRPPPPPLLPGPESPARAVVHRVTGPALPSPTHTGPWRLKRGSVLVGTRSLSLPAWPLGHTPDRPATLV</sequence>
<feature type="region of interest" description="Disordered" evidence="1">
    <location>
        <begin position="94"/>
        <end position="142"/>
    </location>
</feature>
<name>A0ABQ9TN02_SAGOE</name>
<feature type="compositionally biased region" description="Pro residues" evidence="1">
    <location>
        <begin position="106"/>
        <end position="116"/>
    </location>
</feature>
<feature type="compositionally biased region" description="Low complexity" evidence="1">
    <location>
        <begin position="54"/>
        <end position="69"/>
    </location>
</feature>
<organism evidence="2 3">
    <name type="scientific">Saguinus oedipus</name>
    <name type="common">Cotton-top tamarin</name>
    <name type="synonym">Oedipomidas oedipus</name>
    <dbReference type="NCBI Taxonomy" id="9490"/>
    <lineage>
        <taxon>Eukaryota</taxon>
        <taxon>Metazoa</taxon>
        <taxon>Chordata</taxon>
        <taxon>Craniata</taxon>
        <taxon>Vertebrata</taxon>
        <taxon>Euteleostomi</taxon>
        <taxon>Mammalia</taxon>
        <taxon>Eutheria</taxon>
        <taxon>Euarchontoglires</taxon>
        <taxon>Primates</taxon>
        <taxon>Haplorrhini</taxon>
        <taxon>Platyrrhini</taxon>
        <taxon>Cebidae</taxon>
        <taxon>Callitrichinae</taxon>
        <taxon>Saguinus</taxon>
    </lineage>
</organism>
<feature type="region of interest" description="Disordered" evidence="1">
    <location>
        <begin position="1"/>
        <end position="71"/>
    </location>
</feature>
<accession>A0ABQ9TN02</accession>
<evidence type="ECO:0000313" key="3">
    <source>
        <dbReference type="Proteomes" id="UP001266305"/>
    </source>
</evidence>
<comment type="caution">
    <text evidence="2">The sequence shown here is derived from an EMBL/GenBank/DDBJ whole genome shotgun (WGS) entry which is preliminary data.</text>
</comment>
<protein>
    <submittedName>
        <fullName evidence="2">Uncharacterized protein</fullName>
    </submittedName>
</protein>
<gene>
    <name evidence="2" type="ORF">P7K49_035571</name>
</gene>
<feature type="compositionally biased region" description="Pro residues" evidence="1">
    <location>
        <begin position="34"/>
        <end position="45"/>
    </location>
</feature>
<evidence type="ECO:0000256" key="1">
    <source>
        <dbReference type="SAM" id="MobiDB-lite"/>
    </source>
</evidence>
<reference evidence="2 3" key="1">
    <citation type="submission" date="2023-05" db="EMBL/GenBank/DDBJ databases">
        <title>B98-5 Cell Line De Novo Hybrid Assembly: An Optical Mapping Approach.</title>
        <authorList>
            <person name="Kananen K."/>
            <person name="Auerbach J.A."/>
            <person name="Kautto E."/>
            <person name="Blachly J.S."/>
        </authorList>
    </citation>
    <scope>NUCLEOTIDE SEQUENCE [LARGE SCALE GENOMIC DNA]</scope>
    <source>
        <strain evidence="2">B95-8</strain>
        <tissue evidence="2">Cell line</tissue>
    </source>
</reference>